<proteinExistence type="predicted"/>
<organism evidence="1 2">
    <name type="scientific">Lonomia obliqua multiple nucleopolyhedrovirus</name>
    <dbReference type="NCBI Taxonomy" id="134394"/>
    <lineage>
        <taxon>Viruses</taxon>
        <taxon>Viruses incertae sedis</taxon>
        <taxon>Naldaviricetes</taxon>
        <taxon>Lefavirales</taxon>
        <taxon>Baculoviridae</taxon>
        <taxon>Alphabaculovirus</taxon>
        <taxon>Alphabaculovirus lonobliquae</taxon>
        <taxon>Lonomia obliqua nucleopolyhedrovirus</taxon>
    </lineage>
</organism>
<protein>
    <submittedName>
        <fullName evidence="1">Uncharacterized protein</fullName>
    </submittedName>
</protein>
<reference evidence="1 2" key="1">
    <citation type="submission" date="2015-02" db="EMBL/GenBank/DDBJ databases">
        <title>Complete genome of a baculovirus isolated from a medical interest larvae: lLonomia obliqua (Lepidoptera: Saturniidae).</title>
        <authorList>
            <person name="Clara A.-S.W."/>
            <person name="Daniel A.-A.M.P."/>
            <person name="Miguel A.S."/>
            <person name="Jhon F.E.A."/>
            <person name="Fabricio M.S."/>
            <person name="Jose W.L.C."/>
            <person name="Bergmann R.M."/>
            <person name="Fernando M.L."/>
        </authorList>
    </citation>
    <scope>NUCLEOTIDE SEQUENCE [LARGE SCALE GENOMIC DNA]</scope>
    <source>
        <strain evidence="1">SP/2000</strain>
    </source>
</reference>
<dbReference type="KEGG" id="vg:40526719"/>
<dbReference type="EMBL" id="KP763670">
    <property type="protein sequence ID" value="AKN81056.1"/>
    <property type="molecule type" value="Genomic_DNA"/>
</dbReference>
<dbReference type="GeneID" id="40526719"/>
<name>A0A126FCC8_9ABAC</name>
<gene>
    <name evidence="1" type="primary">Orf-87</name>
</gene>
<keyword evidence="2" id="KW-1185">Reference proteome</keyword>
<accession>A0A126FCC8</accession>
<sequence>MNTTTLGKIIDSVVEQKFKNPSYPLITTNNSTNSVAINKNNDVQRNWNLRSLYNNKSDQINSNKYNTYKRNN</sequence>
<dbReference type="Proteomes" id="UP000297030">
    <property type="component" value="Segment"/>
</dbReference>
<evidence type="ECO:0000313" key="2">
    <source>
        <dbReference type="Proteomes" id="UP000297030"/>
    </source>
</evidence>
<evidence type="ECO:0000313" key="1">
    <source>
        <dbReference type="EMBL" id="AKN81056.1"/>
    </source>
</evidence>
<dbReference type="RefSeq" id="YP_009666449.1">
    <property type="nucleotide sequence ID" value="NC_043520.1"/>
</dbReference>